<evidence type="ECO:0000256" key="1">
    <source>
        <dbReference type="ARBA" id="ARBA00007068"/>
    </source>
</evidence>
<reference evidence="3" key="1">
    <citation type="journal article" date="2019" name="Int. J. Syst. Evol. Microbiol.">
        <title>The Global Catalogue of Microorganisms (GCM) 10K type strain sequencing project: providing services to taxonomists for standard genome sequencing and annotation.</title>
        <authorList>
            <consortium name="The Broad Institute Genomics Platform"/>
            <consortium name="The Broad Institute Genome Sequencing Center for Infectious Disease"/>
            <person name="Wu L."/>
            <person name="Ma J."/>
        </authorList>
    </citation>
    <scope>NUCLEOTIDE SEQUENCE [LARGE SCALE GENOMIC DNA]</scope>
    <source>
        <strain evidence="3">CGMCC 1.16275</strain>
    </source>
</reference>
<dbReference type="Proteomes" id="UP001596456">
    <property type="component" value="Unassembled WGS sequence"/>
</dbReference>
<dbReference type="PANTHER" id="PTHR36512:SF3">
    <property type="entry name" value="BLR5678 PROTEIN"/>
    <property type="match status" value="1"/>
</dbReference>
<dbReference type="Gene3D" id="3.60.70.12">
    <property type="entry name" value="L-amino peptidase D-ALA esterase/amidase"/>
    <property type="match status" value="1"/>
</dbReference>
<organism evidence="2 3">
    <name type="scientific">Rhodocista pekingensis</name>
    <dbReference type="NCBI Taxonomy" id="201185"/>
    <lineage>
        <taxon>Bacteria</taxon>
        <taxon>Pseudomonadati</taxon>
        <taxon>Pseudomonadota</taxon>
        <taxon>Alphaproteobacteria</taxon>
        <taxon>Rhodospirillales</taxon>
        <taxon>Azospirillaceae</taxon>
        <taxon>Rhodocista</taxon>
    </lineage>
</organism>
<accession>A0ABW2KRI8</accession>
<dbReference type="InterPro" id="IPR005321">
    <property type="entry name" value="Peptidase_S58_DmpA"/>
</dbReference>
<sequence length="356" mass="35237">MTGARADAGTGRLRPGPRNLITDVAGLAVGNAEDRAGRSGTTVLLCDRPALAAVDVRGGAPGTRETDLMHPANLVERVDALVLSGGSAFGLDAASGVMQALLRQGRGYPAGPARVPIVPAAILFDLATEGDRPWLEGSVPPPYRDLGMAACAAAGPDFSLGNAGAGLGAKAGRLKGGLGSASALLGETGITVGALVAVNPAGSVTMPGGGLWAGPLLLPEDGVAVPPPVVLPDAAGLAADLWPHSGMPASAGANTVIGVVATDAALTRGEALRLAIMAQDGYARAIRPAHTPFDGDTVFALSAGDRPLPEPRAAALYALGALAADTMARAVLRGVWAAEPLAPWPALRGGLSAGSA</sequence>
<comment type="caution">
    <text evidence="2">The sequence shown here is derived from an EMBL/GenBank/DDBJ whole genome shotgun (WGS) entry which is preliminary data.</text>
</comment>
<dbReference type="SUPFAM" id="SSF56266">
    <property type="entry name" value="DmpA/ArgJ-like"/>
    <property type="match status" value="1"/>
</dbReference>
<proteinExistence type="inferred from homology"/>
<dbReference type="EMBL" id="JBHTCM010000006">
    <property type="protein sequence ID" value="MFC7332617.1"/>
    <property type="molecule type" value="Genomic_DNA"/>
</dbReference>
<keyword evidence="3" id="KW-1185">Reference proteome</keyword>
<dbReference type="Pfam" id="PF03576">
    <property type="entry name" value="Peptidase_S58"/>
    <property type="match status" value="1"/>
</dbReference>
<gene>
    <name evidence="2" type="ORF">ACFQPS_05530</name>
</gene>
<dbReference type="PANTHER" id="PTHR36512">
    <property type="entry name" value="D-AMINOPEPTIDASE"/>
    <property type="match status" value="1"/>
</dbReference>
<name>A0ABW2KRI8_9PROT</name>
<protein>
    <submittedName>
        <fullName evidence="2">P1 family peptidase</fullName>
    </submittedName>
</protein>
<dbReference type="InterPro" id="IPR016117">
    <property type="entry name" value="ArgJ-like_dom_sf"/>
</dbReference>
<comment type="similarity">
    <text evidence="1">Belongs to the peptidase S58 family.</text>
</comment>
<dbReference type="RefSeq" id="WP_377357132.1">
    <property type="nucleotide sequence ID" value="NZ_JBHTCM010000006.1"/>
</dbReference>
<dbReference type="CDD" id="cd02252">
    <property type="entry name" value="nylC_like"/>
    <property type="match status" value="1"/>
</dbReference>
<evidence type="ECO:0000313" key="2">
    <source>
        <dbReference type="EMBL" id="MFC7332617.1"/>
    </source>
</evidence>
<evidence type="ECO:0000313" key="3">
    <source>
        <dbReference type="Proteomes" id="UP001596456"/>
    </source>
</evidence>